<comment type="caution">
    <text evidence="2">The sequence shown here is derived from an EMBL/GenBank/DDBJ whole genome shotgun (WGS) entry which is preliminary data.</text>
</comment>
<name>A0A835S751_VANPL</name>
<feature type="compositionally biased region" description="Basic and acidic residues" evidence="1">
    <location>
        <begin position="63"/>
        <end position="75"/>
    </location>
</feature>
<dbReference type="AlphaFoldDB" id="A0A835S751"/>
<reference evidence="2 3" key="1">
    <citation type="journal article" date="2020" name="Nat. Food">
        <title>A phased Vanilla planifolia genome enables genetic improvement of flavour and production.</title>
        <authorList>
            <person name="Hasing T."/>
            <person name="Tang H."/>
            <person name="Brym M."/>
            <person name="Khazi F."/>
            <person name="Huang T."/>
            <person name="Chambers A.H."/>
        </authorList>
    </citation>
    <scope>NUCLEOTIDE SEQUENCE [LARGE SCALE GENOMIC DNA]</scope>
    <source>
        <tissue evidence="2">Leaf</tissue>
    </source>
</reference>
<evidence type="ECO:0000256" key="1">
    <source>
        <dbReference type="SAM" id="MobiDB-lite"/>
    </source>
</evidence>
<proteinExistence type="predicted"/>
<gene>
    <name evidence="2" type="ORF">HPP92_002858</name>
</gene>
<sequence>MERGNAPVQELTSGASGRIIPVFKGLRRGVLSREAIIPPPWAKLAVDKGFGCGESSVLASPEAEGRRLEEERRGR</sequence>
<protein>
    <submittedName>
        <fullName evidence="2">Uncharacterized protein</fullName>
    </submittedName>
</protein>
<evidence type="ECO:0000313" key="3">
    <source>
        <dbReference type="Proteomes" id="UP000636800"/>
    </source>
</evidence>
<evidence type="ECO:0000313" key="2">
    <source>
        <dbReference type="EMBL" id="KAG0498167.1"/>
    </source>
</evidence>
<dbReference type="Proteomes" id="UP000636800">
    <property type="component" value="Chromosome 1"/>
</dbReference>
<keyword evidence="3" id="KW-1185">Reference proteome</keyword>
<dbReference type="OrthoDB" id="423283at2759"/>
<feature type="region of interest" description="Disordered" evidence="1">
    <location>
        <begin position="53"/>
        <end position="75"/>
    </location>
</feature>
<dbReference type="EMBL" id="JADCNL010000001">
    <property type="protein sequence ID" value="KAG0498167.1"/>
    <property type="molecule type" value="Genomic_DNA"/>
</dbReference>
<organism evidence="2 3">
    <name type="scientific">Vanilla planifolia</name>
    <name type="common">Vanilla</name>
    <dbReference type="NCBI Taxonomy" id="51239"/>
    <lineage>
        <taxon>Eukaryota</taxon>
        <taxon>Viridiplantae</taxon>
        <taxon>Streptophyta</taxon>
        <taxon>Embryophyta</taxon>
        <taxon>Tracheophyta</taxon>
        <taxon>Spermatophyta</taxon>
        <taxon>Magnoliopsida</taxon>
        <taxon>Liliopsida</taxon>
        <taxon>Asparagales</taxon>
        <taxon>Orchidaceae</taxon>
        <taxon>Vanilloideae</taxon>
        <taxon>Vanilleae</taxon>
        <taxon>Vanilla</taxon>
    </lineage>
</organism>
<accession>A0A835S751</accession>